<name>A0A644XW84_9ZZZZ</name>
<comment type="caution">
    <text evidence="1">The sequence shown here is derived from an EMBL/GenBank/DDBJ whole genome shotgun (WGS) entry which is preliminary data.</text>
</comment>
<accession>A0A644XW84</accession>
<dbReference type="AlphaFoldDB" id="A0A644XW84"/>
<gene>
    <name evidence="1" type="ORF">SDC9_66936</name>
</gene>
<proteinExistence type="predicted"/>
<evidence type="ECO:0000313" key="1">
    <source>
        <dbReference type="EMBL" id="MPM20506.1"/>
    </source>
</evidence>
<dbReference type="EMBL" id="VSSQ01003398">
    <property type="protein sequence ID" value="MPM20506.1"/>
    <property type="molecule type" value="Genomic_DNA"/>
</dbReference>
<reference evidence="1" key="1">
    <citation type="submission" date="2019-08" db="EMBL/GenBank/DDBJ databases">
        <authorList>
            <person name="Kucharzyk K."/>
            <person name="Murdoch R.W."/>
            <person name="Higgins S."/>
            <person name="Loffler F."/>
        </authorList>
    </citation>
    <scope>NUCLEOTIDE SEQUENCE</scope>
</reference>
<sequence>MAIPGVGAATIATGRRGRQFKLELKAEDRDFVSWLEGKAPQLIAELHERWKRKED</sequence>
<organism evidence="1">
    <name type="scientific">bioreactor metagenome</name>
    <dbReference type="NCBI Taxonomy" id="1076179"/>
    <lineage>
        <taxon>unclassified sequences</taxon>
        <taxon>metagenomes</taxon>
        <taxon>ecological metagenomes</taxon>
    </lineage>
</organism>
<protein>
    <submittedName>
        <fullName evidence="1">Uncharacterized protein</fullName>
    </submittedName>
</protein>